<proteinExistence type="predicted"/>
<gene>
    <name evidence="1" type="ORF">ACFLIM_33545</name>
</gene>
<comment type="caution">
    <text evidence="1">The sequence shown here is derived from an EMBL/GenBank/DDBJ whole genome shotgun (WGS) entry which is preliminary data.</text>
</comment>
<dbReference type="Proteomes" id="UP001603978">
    <property type="component" value="Unassembled WGS sequence"/>
</dbReference>
<sequence length="43" mass="4528">MGVGILAAGVVLTANRWPALSTEHKRWAGVAIPTALFVAYAFT</sequence>
<evidence type="ECO:0000313" key="1">
    <source>
        <dbReference type="EMBL" id="MFG1708145.1"/>
    </source>
</evidence>
<protein>
    <submittedName>
        <fullName evidence="1">Uncharacterized protein</fullName>
    </submittedName>
</protein>
<dbReference type="EMBL" id="JBICRM010000026">
    <property type="protein sequence ID" value="MFG1708145.1"/>
    <property type="molecule type" value="Genomic_DNA"/>
</dbReference>
<evidence type="ECO:0000313" key="2">
    <source>
        <dbReference type="Proteomes" id="UP001603978"/>
    </source>
</evidence>
<accession>A0ABW7AL82</accession>
<keyword evidence="2" id="KW-1185">Reference proteome</keyword>
<reference evidence="1 2" key="1">
    <citation type="submission" date="2024-10" db="EMBL/GenBank/DDBJ databases">
        <authorList>
            <person name="Topkara A.R."/>
            <person name="Saygin H."/>
        </authorList>
    </citation>
    <scope>NUCLEOTIDE SEQUENCE [LARGE SCALE GENOMIC DNA]</scope>
    <source>
        <strain evidence="1 2">M3C6</strain>
    </source>
</reference>
<dbReference type="RefSeq" id="WP_393172383.1">
    <property type="nucleotide sequence ID" value="NZ_JBICRM010000026.1"/>
</dbReference>
<organism evidence="1 2">
    <name type="scientific">Nonomuraea marmarensis</name>
    <dbReference type="NCBI Taxonomy" id="3351344"/>
    <lineage>
        <taxon>Bacteria</taxon>
        <taxon>Bacillati</taxon>
        <taxon>Actinomycetota</taxon>
        <taxon>Actinomycetes</taxon>
        <taxon>Streptosporangiales</taxon>
        <taxon>Streptosporangiaceae</taxon>
        <taxon>Nonomuraea</taxon>
    </lineage>
</organism>
<name>A0ABW7AL82_9ACTN</name>